<evidence type="ECO:0000256" key="2">
    <source>
        <dbReference type="ARBA" id="ARBA00023125"/>
    </source>
</evidence>
<keyword evidence="3" id="KW-0804">Transcription</keyword>
<evidence type="ECO:0000259" key="6">
    <source>
        <dbReference type="SMART" id="SM00418"/>
    </source>
</evidence>
<feature type="region of interest" description="Disordered" evidence="4">
    <location>
        <begin position="1"/>
        <end position="28"/>
    </location>
</feature>
<dbReference type="GO" id="GO:0003700">
    <property type="term" value="F:DNA-binding transcription factor activity"/>
    <property type="evidence" value="ECO:0007669"/>
    <property type="project" value="InterPro"/>
</dbReference>
<dbReference type="SUPFAM" id="SSF46785">
    <property type="entry name" value="Winged helix' DNA-binding domain"/>
    <property type="match status" value="1"/>
</dbReference>
<proteinExistence type="predicted"/>
<keyword evidence="5" id="KW-0472">Membrane</keyword>
<organism evidence="7 8">
    <name type="scientific">Methanosarcina acetivorans</name>
    <dbReference type="NCBI Taxonomy" id="2214"/>
    <lineage>
        <taxon>Archaea</taxon>
        <taxon>Methanobacteriati</taxon>
        <taxon>Methanobacteriota</taxon>
        <taxon>Stenosarchaea group</taxon>
        <taxon>Methanomicrobia</taxon>
        <taxon>Methanosarcinales</taxon>
        <taxon>Methanosarcinaceae</taxon>
        <taxon>Methanosarcina</taxon>
    </lineage>
</organism>
<dbReference type="EMBL" id="DUJU01000095">
    <property type="protein sequence ID" value="HIH94032.1"/>
    <property type="molecule type" value="Genomic_DNA"/>
</dbReference>
<feature type="transmembrane region" description="Helical" evidence="5">
    <location>
        <begin position="302"/>
        <end position="321"/>
    </location>
</feature>
<evidence type="ECO:0000256" key="4">
    <source>
        <dbReference type="SAM" id="MobiDB-lite"/>
    </source>
</evidence>
<dbReference type="InterPro" id="IPR036390">
    <property type="entry name" value="WH_DNA-bd_sf"/>
</dbReference>
<dbReference type="OMA" id="WFLFGCI"/>
<dbReference type="GO" id="GO:0003677">
    <property type="term" value="F:DNA binding"/>
    <property type="evidence" value="ECO:0007669"/>
    <property type="project" value="UniProtKB-KW"/>
</dbReference>
<dbReference type="Proteomes" id="UP000600774">
    <property type="component" value="Unassembled WGS sequence"/>
</dbReference>
<reference evidence="7" key="1">
    <citation type="journal article" date="2020" name="bioRxiv">
        <title>A rank-normalized archaeal taxonomy based on genome phylogeny resolves widespread incomplete and uneven classifications.</title>
        <authorList>
            <person name="Rinke C."/>
            <person name="Chuvochina M."/>
            <person name="Mussig A.J."/>
            <person name="Chaumeil P.-A."/>
            <person name="Waite D.W."/>
            <person name="Whitman W.B."/>
            <person name="Parks D.H."/>
            <person name="Hugenholtz P."/>
        </authorList>
    </citation>
    <scope>NUCLEOTIDE SEQUENCE</scope>
    <source>
        <strain evidence="7">UBA8876</strain>
    </source>
</reference>
<protein>
    <submittedName>
        <fullName evidence="7">Helix-turn-helix domain-containing protein</fullName>
    </submittedName>
</protein>
<dbReference type="InterPro" id="IPR001845">
    <property type="entry name" value="HTH_ArsR_DNA-bd_dom"/>
</dbReference>
<feature type="domain" description="HTH arsR-type" evidence="6">
    <location>
        <begin position="40"/>
        <end position="119"/>
    </location>
</feature>
<accession>A0A832SI71</accession>
<evidence type="ECO:0000256" key="1">
    <source>
        <dbReference type="ARBA" id="ARBA00023015"/>
    </source>
</evidence>
<keyword evidence="5" id="KW-1133">Transmembrane helix</keyword>
<evidence type="ECO:0000256" key="5">
    <source>
        <dbReference type="SAM" id="Phobius"/>
    </source>
</evidence>
<dbReference type="SMART" id="SM00418">
    <property type="entry name" value="HTH_ARSR"/>
    <property type="match status" value="1"/>
</dbReference>
<sequence length="327" mass="35643">MNGLEDRDGLSETGEPPQGPGPGEQDSRVLVLPVNGDSRKITQILSNETSLKILELLGKKSMSATNIAEELKLPLTTVKYNLDSLVESDLIKVKQIKWSQKGRQVKIYESVEKLIVLVPSRSPMDKLSIINLLQKYIGVIGAAVFAAAGIEYLSAYLRAKKIIDATAPLRMGITGPANETYPEATIMETVETENLSPEADSYNSDFDKVVPEEEVMEEEVEEVMDETPETFAGQQVEDGGGAGNLSSGADTFQREEAGEISATETLDSTSELPSVPSVPSEGLTPLGGLHGLYDTLSLHPGVWFLFGCIFVIFLIIVREVYYKKKTK</sequence>
<dbReference type="CDD" id="cd00090">
    <property type="entry name" value="HTH_ARSR"/>
    <property type="match status" value="1"/>
</dbReference>
<dbReference type="Pfam" id="PF12840">
    <property type="entry name" value="HTH_20"/>
    <property type="match status" value="1"/>
</dbReference>
<dbReference type="InterPro" id="IPR011991">
    <property type="entry name" value="ArsR-like_HTH"/>
</dbReference>
<gene>
    <name evidence="7" type="ORF">HA338_08315</name>
</gene>
<keyword evidence="5" id="KW-0812">Transmembrane</keyword>
<keyword evidence="2" id="KW-0238">DNA-binding</keyword>
<evidence type="ECO:0000313" key="7">
    <source>
        <dbReference type="EMBL" id="HIH94032.1"/>
    </source>
</evidence>
<evidence type="ECO:0000256" key="3">
    <source>
        <dbReference type="ARBA" id="ARBA00023163"/>
    </source>
</evidence>
<evidence type="ECO:0000313" key="8">
    <source>
        <dbReference type="Proteomes" id="UP000600774"/>
    </source>
</evidence>
<dbReference type="AlphaFoldDB" id="A0A832SI71"/>
<name>A0A832SI71_9EURY</name>
<dbReference type="Gene3D" id="1.10.10.10">
    <property type="entry name" value="Winged helix-like DNA-binding domain superfamily/Winged helix DNA-binding domain"/>
    <property type="match status" value="1"/>
</dbReference>
<dbReference type="PANTHER" id="PTHR43132:SF2">
    <property type="entry name" value="ARSENICAL RESISTANCE OPERON REPRESSOR ARSR-RELATED"/>
    <property type="match status" value="1"/>
</dbReference>
<keyword evidence="1" id="KW-0805">Transcription regulation</keyword>
<comment type="caution">
    <text evidence="7">The sequence shown here is derived from an EMBL/GenBank/DDBJ whole genome shotgun (WGS) entry which is preliminary data.</text>
</comment>
<feature type="compositionally biased region" description="Basic and acidic residues" evidence="4">
    <location>
        <begin position="1"/>
        <end position="10"/>
    </location>
</feature>
<dbReference type="RefSeq" id="WP_011020265.1">
    <property type="nucleotide sequence ID" value="NZ_DUJU01000095.1"/>
</dbReference>
<dbReference type="InterPro" id="IPR051011">
    <property type="entry name" value="Metal_resp_trans_reg"/>
</dbReference>
<dbReference type="InterPro" id="IPR036388">
    <property type="entry name" value="WH-like_DNA-bd_sf"/>
</dbReference>
<dbReference type="GeneID" id="1472099"/>
<dbReference type="PANTHER" id="PTHR43132">
    <property type="entry name" value="ARSENICAL RESISTANCE OPERON REPRESSOR ARSR-RELATED"/>
    <property type="match status" value="1"/>
</dbReference>